<comment type="subcellular location">
    <subcellularLocation>
        <location evidence="1">Membrane</location>
        <topology evidence="1">Single-pass membrane protein</topology>
    </subcellularLocation>
</comment>
<feature type="domain" description="TonB C-terminal" evidence="7">
    <location>
        <begin position="204"/>
        <end position="298"/>
    </location>
</feature>
<feature type="region of interest" description="Disordered" evidence="5">
    <location>
        <begin position="110"/>
        <end position="145"/>
    </location>
</feature>
<evidence type="ECO:0000313" key="9">
    <source>
        <dbReference type="Proteomes" id="UP000430272"/>
    </source>
</evidence>
<organism evidence="8 9">
    <name type="scientific">Qipengyuania pelagi</name>
    <dbReference type="NCBI Taxonomy" id="994320"/>
    <lineage>
        <taxon>Bacteria</taxon>
        <taxon>Pseudomonadati</taxon>
        <taxon>Pseudomonadota</taxon>
        <taxon>Alphaproteobacteria</taxon>
        <taxon>Sphingomonadales</taxon>
        <taxon>Erythrobacteraceae</taxon>
        <taxon>Qipengyuania</taxon>
    </lineage>
</organism>
<dbReference type="NCBIfam" id="TIGR01352">
    <property type="entry name" value="tonB_Cterm"/>
    <property type="match status" value="1"/>
</dbReference>
<evidence type="ECO:0000256" key="3">
    <source>
        <dbReference type="ARBA" id="ARBA00022989"/>
    </source>
</evidence>
<evidence type="ECO:0000256" key="1">
    <source>
        <dbReference type="ARBA" id="ARBA00004167"/>
    </source>
</evidence>
<sequence length="307" mass="33894">MRTLILTLLCVAPLSASPLAAADTLSLAPSSKWVLEYEKERCRIGRFFGEGDERTVLFFEQYAPDAELRWIVAGKPLRKLQKNSQASWRYGSAGEWTPLSVRGMSLDGHGNALASDGEVETDRTDRPQPAIDDNGRERGLPRLDPDRVDGLASLEIDAPRVGTIALETGQLAPLYRSMNACMDDLVASWGVDMERQAERAVAPRLTNAPVIERILIDKYPQRALRNGEQADLHLRIMVDASGAVTDCVVTNMTVAESFGDAACTDVKKRAIFEPAMDEAGRPMASFYTTRLRYTMRAGPDYTWPGQS</sequence>
<evidence type="ECO:0000256" key="2">
    <source>
        <dbReference type="ARBA" id="ARBA00022692"/>
    </source>
</evidence>
<evidence type="ECO:0000256" key="5">
    <source>
        <dbReference type="SAM" id="MobiDB-lite"/>
    </source>
</evidence>
<feature type="compositionally biased region" description="Basic and acidic residues" evidence="5">
    <location>
        <begin position="133"/>
        <end position="145"/>
    </location>
</feature>
<gene>
    <name evidence="8" type="ORF">GRI47_11890</name>
</gene>
<evidence type="ECO:0000256" key="6">
    <source>
        <dbReference type="SAM" id="SignalP"/>
    </source>
</evidence>
<feature type="signal peptide" evidence="6">
    <location>
        <begin position="1"/>
        <end position="21"/>
    </location>
</feature>
<dbReference type="AlphaFoldDB" id="A0A844Y7R6"/>
<dbReference type="InterPro" id="IPR006260">
    <property type="entry name" value="TonB/TolA_C"/>
</dbReference>
<dbReference type="Proteomes" id="UP000430272">
    <property type="component" value="Unassembled WGS sequence"/>
</dbReference>
<evidence type="ECO:0000313" key="8">
    <source>
        <dbReference type="EMBL" id="MXO54700.1"/>
    </source>
</evidence>
<dbReference type="Gene3D" id="3.30.1150.10">
    <property type="match status" value="1"/>
</dbReference>
<dbReference type="OrthoDB" id="7585155at2"/>
<comment type="caution">
    <text evidence="8">The sequence shown here is derived from an EMBL/GenBank/DDBJ whole genome shotgun (WGS) entry which is preliminary data.</text>
</comment>
<dbReference type="InterPro" id="IPR037682">
    <property type="entry name" value="TonB_C"/>
</dbReference>
<keyword evidence="4" id="KW-0472">Membrane</keyword>
<name>A0A844Y7R6_9SPHN</name>
<dbReference type="PROSITE" id="PS52015">
    <property type="entry name" value="TONB_CTD"/>
    <property type="match status" value="1"/>
</dbReference>
<keyword evidence="9" id="KW-1185">Reference proteome</keyword>
<proteinExistence type="predicted"/>
<reference evidence="8 9" key="1">
    <citation type="submission" date="2019-12" db="EMBL/GenBank/DDBJ databases">
        <title>Genomic-based taxomic classification of the family Erythrobacteraceae.</title>
        <authorList>
            <person name="Xu L."/>
        </authorList>
    </citation>
    <scope>NUCLEOTIDE SEQUENCE [LARGE SCALE GENOMIC DNA]</scope>
    <source>
        <strain evidence="8 9">JCM 17468</strain>
    </source>
</reference>
<dbReference type="SUPFAM" id="SSF74653">
    <property type="entry name" value="TolA/TonB C-terminal domain"/>
    <property type="match status" value="1"/>
</dbReference>
<evidence type="ECO:0000259" key="7">
    <source>
        <dbReference type="PROSITE" id="PS52015"/>
    </source>
</evidence>
<dbReference type="RefSeq" id="WP_160661596.1">
    <property type="nucleotide sequence ID" value="NZ_BAABDV010000001.1"/>
</dbReference>
<evidence type="ECO:0000256" key="4">
    <source>
        <dbReference type="ARBA" id="ARBA00023136"/>
    </source>
</evidence>
<keyword evidence="3" id="KW-1133">Transmembrane helix</keyword>
<protein>
    <submittedName>
        <fullName evidence="8">TonB family protein</fullName>
    </submittedName>
</protein>
<accession>A0A844Y7R6</accession>
<dbReference type="GO" id="GO:0016020">
    <property type="term" value="C:membrane"/>
    <property type="evidence" value="ECO:0007669"/>
    <property type="project" value="UniProtKB-SubCell"/>
</dbReference>
<dbReference type="Pfam" id="PF03544">
    <property type="entry name" value="TonB_C"/>
    <property type="match status" value="1"/>
</dbReference>
<keyword evidence="6" id="KW-0732">Signal</keyword>
<keyword evidence="2" id="KW-0812">Transmembrane</keyword>
<feature type="chain" id="PRO_5032332428" evidence="6">
    <location>
        <begin position="22"/>
        <end position="307"/>
    </location>
</feature>
<dbReference type="EMBL" id="WTYD01000002">
    <property type="protein sequence ID" value="MXO54700.1"/>
    <property type="molecule type" value="Genomic_DNA"/>
</dbReference>
<dbReference type="GO" id="GO:0055085">
    <property type="term" value="P:transmembrane transport"/>
    <property type="evidence" value="ECO:0007669"/>
    <property type="project" value="InterPro"/>
</dbReference>